<dbReference type="Proteomes" id="UP000220251">
    <property type="component" value="Unassembled WGS sequence"/>
</dbReference>
<dbReference type="PANTHER" id="PTHR11557:SF0">
    <property type="entry name" value="PORPHOBILINOGEN DEAMINASE"/>
    <property type="match status" value="1"/>
</dbReference>
<name>A0A0H5DQ23_9BACT</name>
<reference evidence="11" key="1">
    <citation type="submission" date="2015-06" db="EMBL/GenBank/DDBJ databases">
        <authorList>
            <person name="Bertelli C."/>
        </authorList>
    </citation>
    <scope>NUCLEOTIDE SEQUENCE [LARGE SCALE GENOMIC DNA]</scope>
    <source>
        <strain evidence="11">CRIB-30</strain>
    </source>
</reference>
<comment type="function">
    <text evidence="1">Tetrapolymerization of the monopyrrole PBG into the hydroxymethylbilane pre-uroporphyrinogen in several discrete steps.</text>
</comment>
<evidence type="ECO:0000256" key="7">
    <source>
        <dbReference type="ARBA" id="ARBA00048169"/>
    </source>
</evidence>
<dbReference type="EC" id="2.5.1.61" evidence="4 8"/>
<evidence type="ECO:0000256" key="1">
    <source>
        <dbReference type="ARBA" id="ARBA00002869"/>
    </source>
</evidence>
<dbReference type="SUPFAM" id="SSF53850">
    <property type="entry name" value="Periplasmic binding protein-like II"/>
    <property type="match status" value="1"/>
</dbReference>
<protein>
    <recommendedName>
        <fullName evidence="4 8">Hydroxymethylbilane synthase</fullName>
        <ecNumber evidence="4 8">2.5.1.61</ecNumber>
    </recommendedName>
</protein>
<evidence type="ECO:0000256" key="2">
    <source>
        <dbReference type="ARBA" id="ARBA00004735"/>
    </source>
</evidence>
<accession>A0A0H5DQ23</accession>
<keyword evidence="6" id="KW-0627">Porphyrin biosynthesis</keyword>
<sequence length="221" mass="24255">MPVSIEIRVGARSSNLSKAQVAEVLALIRTNFPEISFEPVFALSAGDKDKATSLRDIGKTDFFTKEIDEMLLNGSVRIAIHSAKDLPDPLPEGLSLIALTKGVDPADSLVLRHGDSLDTLKKGAVIATSSERREQECLKLKDDFTFIDLRGTIEERLLKLDRREADGVVVAEAALIRLGLTHLNRVRLPGETVPGQGRLAILAREGDSEMQQLFSCLHFKQ</sequence>
<evidence type="ECO:0000256" key="6">
    <source>
        <dbReference type="ARBA" id="ARBA00023244"/>
    </source>
</evidence>
<dbReference type="PRINTS" id="PR00151">
    <property type="entry name" value="PORPHBDMNASE"/>
</dbReference>
<feature type="domain" description="Porphobilinogen deaminase N-terminal" evidence="9">
    <location>
        <begin position="7"/>
        <end position="211"/>
    </location>
</feature>
<dbReference type="NCBIfam" id="TIGR00212">
    <property type="entry name" value="hemC"/>
    <property type="match status" value="1"/>
</dbReference>
<dbReference type="AlphaFoldDB" id="A0A0H5DQ23"/>
<dbReference type="GO" id="GO:0004418">
    <property type="term" value="F:hydroxymethylbilane synthase activity"/>
    <property type="evidence" value="ECO:0007669"/>
    <property type="project" value="UniProtKB-UniRule"/>
</dbReference>
<evidence type="ECO:0000256" key="8">
    <source>
        <dbReference type="NCBIfam" id="TIGR00212"/>
    </source>
</evidence>
<keyword evidence="5 10" id="KW-0808">Transferase</keyword>
<dbReference type="GO" id="GO:0005737">
    <property type="term" value="C:cytoplasm"/>
    <property type="evidence" value="ECO:0007669"/>
    <property type="project" value="UniProtKB-UniRule"/>
</dbReference>
<evidence type="ECO:0000259" key="9">
    <source>
        <dbReference type="Pfam" id="PF01379"/>
    </source>
</evidence>
<evidence type="ECO:0000256" key="4">
    <source>
        <dbReference type="ARBA" id="ARBA00012655"/>
    </source>
</evidence>
<evidence type="ECO:0000256" key="3">
    <source>
        <dbReference type="ARBA" id="ARBA00005638"/>
    </source>
</evidence>
<evidence type="ECO:0000256" key="5">
    <source>
        <dbReference type="ARBA" id="ARBA00022679"/>
    </source>
</evidence>
<comment type="catalytic activity">
    <reaction evidence="7">
        <text>4 porphobilinogen + H2O = hydroxymethylbilane + 4 NH4(+)</text>
        <dbReference type="Rhea" id="RHEA:13185"/>
        <dbReference type="ChEBI" id="CHEBI:15377"/>
        <dbReference type="ChEBI" id="CHEBI:28938"/>
        <dbReference type="ChEBI" id="CHEBI:57845"/>
        <dbReference type="ChEBI" id="CHEBI:58126"/>
        <dbReference type="EC" id="2.5.1.61"/>
    </reaction>
</comment>
<gene>
    <name evidence="10" type="primary">hemC</name>
    <name evidence="10" type="ORF">ELAC_0258</name>
</gene>
<organism evidence="10 11">
    <name type="scientific">Estrella lausannensis</name>
    <dbReference type="NCBI Taxonomy" id="483423"/>
    <lineage>
        <taxon>Bacteria</taxon>
        <taxon>Pseudomonadati</taxon>
        <taxon>Chlamydiota</taxon>
        <taxon>Chlamydiia</taxon>
        <taxon>Parachlamydiales</taxon>
        <taxon>Candidatus Criblamydiaceae</taxon>
        <taxon>Estrella</taxon>
    </lineage>
</organism>
<dbReference type="GO" id="GO:0006783">
    <property type="term" value="P:heme biosynthetic process"/>
    <property type="evidence" value="ECO:0007669"/>
    <property type="project" value="TreeGrafter"/>
</dbReference>
<keyword evidence="11" id="KW-1185">Reference proteome</keyword>
<dbReference type="OrthoDB" id="17762at2"/>
<dbReference type="InterPro" id="IPR022417">
    <property type="entry name" value="Porphobilin_deaminase_N"/>
</dbReference>
<comment type="pathway">
    <text evidence="2">Porphyrin-containing compound metabolism; protoporphyrin-IX biosynthesis; coproporphyrinogen-III from 5-aminolevulinate: step 2/4.</text>
</comment>
<comment type="similarity">
    <text evidence="3">Belongs to the HMBS family.</text>
</comment>
<dbReference type="Gene3D" id="3.40.190.10">
    <property type="entry name" value="Periplasmic binding protein-like II"/>
    <property type="match status" value="2"/>
</dbReference>
<evidence type="ECO:0000313" key="11">
    <source>
        <dbReference type="Proteomes" id="UP000220251"/>
    </source>
</evidence>
<dbReference type="PANTHER" id="PTHR11557">
    <property type="entry name" value="PORPHOBILINOGEN DEAMINASE"/>
    <property type="match status" value="1"/>
</dbReference>
<dbReference type="InterPro" id="IPR000860">
    <property type="entry name" value="HemC"/>
</dbReference>
<dbReference type="Pfam" id="PF01379">
    <property type="entry name" value="Porphobil_deam"/>
    <property type="match status" value="1"/>
</dbReference>
<proteinExistence type="inferred from homology"/>
<evidence type="ECO:0000313" key="10">
    <source>
        <dbReference type="EMBL" id="CRX37619.1"/>
    </source>
</evidence>
<dbReference type="EMBL" id="CWGJ01000005">
    <property type="protein sequence ID" value="CRX37619.1"/>
    <property type="molecule type" value="Genomic_DNA"/>
</dbReference>
<dbReference type="RefSeq" id="WP_098037482.1">
    <property type="nucleotide sequence ID" value="NZ_CWGJ01000005.1"/>
</dbReference>